<dbReference type="EMBL" id="AP014705">
    <property type="protein sequence ID" value="BAQ48576.1"/>
    <property type="molecule type" value="Genomic_DNA"/>
</dbReference>
<evidence type="ECO:0000259" key="4">
    <source>
        <dbReference type="Pfam" id="PF03486"/>
    </source>
</evidence>
<evidence type="ECO:0000256" key="3">
    <source>
        <dbReference type="ARBA" id="ARBA00022827"/>
    </source>
</evidence>
<reference evidence="6 7" key="1">
    <citation type="journal article" date="2015" name="Genome Announc.">
        <title>Complete Genome Sequence of Methylobacterium aquaticum Strain 22A, Isolated from Racomitrium japonicum Moss.</title>
        <authorList>
            <person name="Tani A."/>
            <person name="Ogura Y."/>
            <person name="Hayashi T."/>
            <person name="Kimbara K."/>
        </authorList>
    </citation>
    <scope>NUCLEOTIDE SEQUENCE [LARGE SCALE GENOMIC DNA]</scope>
    <source>
        <strain evidence="6 7">MA-22A</strain>
        <plasmid evidence="7">Plasmid pMaq22A_1p DNA</plasmid>
    </source>
</reference>
<dbReference type="Pfam" id="PF03486">
    <property type="entry name" value="HI0933_like"/>
    <property type="match status" value="1"/>
</dbReference>
<dbReference type="PANTHER" id="PTHR42887">
    <property type="entry name" value="OS12G0638800 PROTEIN"/>
    <property type="match status" value="1"/>
</dbReference>
<evidence type="ECO:0000256" key="2">
    <source>
        <dbReference type="ARBA" id="ARBA00022630"/>
    </source>
</evidence>
<dbReference type="SUPFAM" id="SSF160996">
    <property type="entry name" value="HI0933 insert domain-like"/>
    <property type="match status" value="1"/>
</dbReference>
<keyword evidence="6" id="KW-0614">Plasmid</keyword>
<dbReference type="PRINTS" id="PR00420">
    <property type="entry name" value="RNGMNOXGNASE"/>
</dbReference>
<dbReference type="InterPro" id="IPR023166">
    <property type="entry name" value="BaiN-like_dom_sf"/>
</dbReference>
<comment type="cofactor">
    <cofactor evidence="1">
        <name>FAD</name>
        <dbReference type="ChEBI" id="CHEBI:57692"/>
    </cofactor>
</comment>
<dbReference type="Gene3D" id="2.40.30.10">
    <property type="entry name" value="Translation factors"/>
    <property type="match status" value="1"/>
</dbReference>
<feature type="domain" description="RsdA/BaiN/AoA(So)-like Rossmann fold-like" evidence="4">
    <location>
        <begin position="17"/>
        <end position="405"/>
    </location>
</feature>
<dbReference type="InterPro" id="IPR004792">
    <property type="entry name" value="BaiN-like"/>
</dbReference>
<organism evidence="6 7">
    <name type="scientific">Methylobacterium aquaticum</name>
    <dbReference type="NCBI Taxonomy" id="270351"/>
    <lineage>
        <taxon>Bacteria</taxon>
        <taxon>Pseudomonadati</taxon>
        <taxon>Pseudomonadota</taxon>
        <taxon>Alphaproteobacteria</taxon>
        <taxon>Hyphomicrobiales</taxon>
        <taxon>Methylobacteriaceae</taxon>
        <taxon>Methylobacterium</taxon>
    </lineage>
</organism>
<evidence type="ECO:0000313" key="6">
    <source>
        <dbReference type="EMBL" id="BAQ48576.1"/>
    </source>
</evidence>
<dbReference type="AlphaFoldDB" id="A0A0C6F714"/>
<dbReference type="PANTHER" id="PTHR42887:SF1">
    <property type="entry name" value="BLR3961 PROTEIN"/>
    <property type="match status" value="1"/>
</dbReference>
<protein>
    <submittedName>
        <fullName evidence="6">NAD(FAD)-utilizing dehydrogenase</fullName>
    </submittedName>
</protein>
<dbReference type="InterPro" id="IPR022460">
    <property type="entry name" value="Flavoprotein_PP4765"/>
</dbReference>
<keyword evidence="2" id="KW-0285">Flavoprotein</keyword>
<dbReference type="Proteomes" id="UP000061432">
    <property type="component" value="Plasmid pMaq22A_1p"/>
</dbReference>
<dbReference type="SUPFAM" id="SSF51905">
    <property type="entry name" value="FAD/NAD(P)-binding domain"/>
    <property type="match status" value="1"/>
</dbReference>
<evidence type="ECO:0000256" key="1">
    <source>
        <dbReference type="ARBA" id="ARBA00001974"/>
    </source>
</evidence>
<dbReference type="KEGG" id="maqu:Maq22A_1p31165"/>
<reference evidence="7" key="2">
    <citation type="submission" date="2015-01" db="EMBL/GenBank/DDBJ databases">
        <title>Complete genome sequence of Methylobacterium aquaticum strain 22A.</title>
        <authorList>
            <person name="Tani A."/>
            <person name="Ogura Y."/>
            <person name="Hayashi T."/>
        </authorList>
    </citation>
    <scope>NUCLEOTIDE SEQUENCE [LARGE SCALE GENOMIC DNA]</scope>
    <source>
        <strain evidence="7">MA-22A</strain>
        <plasmid evidence="7">Plasmid pMaq22A_1p DNA</plasmid>
    </source>
</reference>
<feature type="domain" description="RsdA/BaiN/AoA(So)-like insert" evidence="5">
    <location>
        <begin position="203"/>
        <end position="353"/>
    </location>
</feature>
<dbReference type="NCBIfam" id="TIGR03862">
    <property type="entry name" value="flavo_PP4765"/>
    <property type="match status" value="1"/>
</dbReference>
<dbReference type="Pfam" id="PF22780">
    <property type="entry name" value="HI0933_like_1st"/>
    <property type="match status" value="1"/>
</dbReference>
<sequence>MSEIDGGARGPGNAARAAVIGGGPAGLAAAEVLAEAGLAVTVIERMPSPARKLLIAGRGGLNITHSEPLERFLARYAPAEPRLDAAIQTFPPQALRDWCAGLGQPTFVGSSGRVFPEAFKASPLLRAWLARLAQSGVTLRTRTRWTGWDADGALSLAGEAGPESLRVDVAVLALGGASWPRLGSDGAWVPVLAAEGVAVRPLRPANAGFTAAWSPLFAERFAGAPLKRIALGLGSETVRGEAVITRDGIEGGAVYALSRPIREAIEARGEAVPTVDLRPDLDGASLARRLAGARPKESRATVLRKAAGLSPPAAGLLREAVRDLPADPAALAALIKAVPLRLTGLQPIARAISSAGGVAFADLDARFMLRARPGTFLAGEMLDWEAPTGGYLLQASFASGRAAARGVLDWLAVR</sequence>
<gene>
    <name evidence="6" type="ORF">Maq22A_1p31165</name>
</gene>
<dbReference type="PATRIC" id="fig|270351.10.peg.5548"/>
<evidence type="ECO:0000313" key="7">
    <source>
        <dbReference type="Proteomes" id="UP000061432"/>
    </source>
</evidence>
<dbReference type="OrthoDB" id="5288829at2"/>
<dbReference type="Gene3D" id="3.50.50.60">
    <property type="entry name" value="FAD/NAD(P)-binding domain"/>
    <property type="match status" value="1"/>
</dbReference>
<dbReference type="InterPro" id="IPR036188">
    <property type="entry name" value="FAD/NAD-bd_sf"/>
</dbReference>
<dbReference type="NCBIfam" id="TIGR00275">
    <property type="entry name" value="aminoacetone oxidase family FAD-binding enzyme"/>
    <property type="match status" value="1"/>
</dbReference>
<accession>A0A0C6F714</accession>
<proteinExistence type="predicted"/>
<geneLocation type="plasmid" evidence="7">
    <name>pMaq22A_1p DNA</name>
</geneLocation>
<evidence type="ECO:0000259" key="5">
    <source>
        <dbReference type="Pfam" id="PF22780"/>
    </source>
</evidence>
<dbReference type="RefSeq" id="WP_060849812.1">
    <property type="nucleotide sequence ID" value="NZ_AP014705.1"/>
</dbReference>
<dbReference type="InterPro" id="IPR055178">
    <property type="entry name" value="RsdA/BaiN/AoA(So)-like_dom"/>
</dbReference>
<name>A0A0C6F714_9HYPH</name>
<dbReference type="Gene3D" id="1.10.8.260">
    <property type="entry name" value="HI0933 insert domain-like"/>
    <property type="match status" value="1"/>
</dbReference>
<dbReference type="InterPro" id="IPR057661">
    <property type="entry name" value="RsdA/BaiN/AoA(So)_Rossmann"/>
</dbReference>
<keyword evidence="3" id="KW-0274">FAD</keyword>